<dbReference type="Proteomes" id="UP001549122">
    <property type="component" value="Unassembled WGS sequence"/>
</dbReference>
<dbReference type="EMBL" id="JBEPLO010000034">
    <property type="protein sequence ID" value="MET3559110.1"/>
    <property type="molecule type" value="Genomic_DNA"/>
</dbReference>
<dbReference type="CDD" id="cd06171">
    <property type="entry name" value="Sigma70_r4"/>
    <property type="match status" value="1"/>
</dbReference>
<dbReference type="PANTHER" id="PTHR43133:SF60">
    <property type="entry name" value="RNA POLYMERASE SIGMA FACTOR SIGV"/>
    <property type="match status" value="1"/>
</dbReference>
<comment type="caution">
    <text evidence="7">The sequence shown here is derived from an EMBL/GenBank/DDBJ whole genome shotgun (WGS) entry which is preliminary data.</text>
</comment>
<evidence type="ECO:0000256" key="3">
    <source>
        <dbReference type="ARBA" id="ARBA00023082"/>
    </source>
</evidence>
<sequence>MELDQYEKELVGIAEEIVRHLIKSGINRADAEDVTQDVFLKMLEGRFVVPKEKLRAWMYRVAIRHYIDKYRRNRRYQEILQQEFFDGGLISMDRVDTSELYDLLTVLPNKYYLILELYYFQDFSVKEISRILHISPSKVKIDLMRGRNQLKKWIKERELTYEDFIKI</sequence>
<dbReference type="Gene3D" id="1.10.10.10">
    <property type="entry name" value="Winged helix-like DNA-binding domain superfamily/Winged helix DNA-binding domain"/>
    <property type="match status" value="1"/>
</dbReference>
<dbReference type="InterPro" id="IPR013325">
    <property type="entry name" value="RNA_pol_sigma_r2"/>
</dbReference>
<dbReference type="PANTHER" id="PTHR43133">
    <property type="entry name" value="RNA POLYMERASE ECF-TYPE SIGMA FACTO"/>
    <property type="match status" value="1"/>
</dbReference>
<dbReference type="InterPro" id="IPR007627">
    <property type="entry name" value="RNA_pol_sigma70_r2"/>
</dbReference>
<keyword evidence="2" id="KW-0805">Transcription regulation</keyword>
<protein>
    <submittedName>
        <fullName evidence="7">RNA polymerase sigma-70 factor (ECF subfamily)</fullName>
    </submittedName>
</protein>
<feature type="domain" description="RNA polymerase sigma-70 region 2" evidence="5">
    <location>
        <begin position="19"/>
        <end position="75"/>
    </location>
</feature>
<evidence type="ECO:0000256" key="2">
    <source>
        <dbReference type="ARBA" id="ARBA00023015"/>
    </source>
</evidence>
<name>A0ABV2FKM7_9STRE</name>
<evidence type="ECO:0000313" key="8">
    <source>
        <dbReference type="Proteomes" id="UP001549122"/>
    </source>
</evidence>
<comment type="similarity">
    <text evidence="1">Belongs to the sigma-70 factor family. ECF subfamily.</text>
</comment>
<dbReference type="InterPro" id="IPR014284">
    <property type="entry name" value="RNA_pol_sigma-70_dom"/>
</dbReference>
<organism evidence="7 8">
    <name type="scientific">Streptococcus rupicaprae</name>
    <dbReference type="NCBI Taxonomy" id="759619"/>
    <lineage>
        <taxon>Bacteria</taxon>
        <taxon>Bacillati</taxon>
        <taxon>Bacillota</taxon>
        <taxon>Bacilli</taxon>
        <taxon>Lactobacillales</taxon>
        <taxon>Streptococcaceae</taxon>
        <taxon>Streptococcus</taxon>
    </lineage>
</organism>
<reference evidence="7 8" key="1">
    <citation type="submission" date="2024-06" db="EMBL/GenBank/DDBJ databases">
        <title>Genomic Encyclopedia of Type Strains, Phase IV (KMG-IV): sequencing the most valuable type-strain genomes for metagenomic binning, comparative biology and taxonomic classification.</title>
        <authorList>
            <person name="Goeker M."/>
        </authorList>
    </citation>
    <scope>NUCLEOTIDE SEQUENCE [LARGE SCALE GENOMIC DNA]</scope>
    <source>
        <strain evidence="7 8">DSM 28303</strain>
    </source>
</reference>
<dbReference type="InterPro" id="IPR013249">
    <property type="entry name" value="RNA_pol_sigma70_r4_t2"/>
</dbReference>
<dbReference type="SUPFAM" id="SSF88946">
    <property type="entry name" value="Sigma2 domain of RNA polymerase sigma factors"/>
    <property type="match status" value="1"/>
</dbReference>
<dbReference type="SUPFAM" id="SSF88659">
    <property type="entry name" value="Sigma3 and sigma4 domains of RNA polymerase sigma factors"/>
    <property type="match status" value="1"/>
</dbReference>
<accession>A0ABV2FKM7</accession>
<dbReference type="Pfam" id="PF04542">
    <property type="entry name" value="Sigma70_r2"/>
    <property type="match status" value="1"/>
</dbReference>
<proteinExistence type="inferred from homology"/>
<dbReference type="InterPro" id="IPR039425">
    <property type="entry name" value="RNA_pol_sigma-70-like"/>
</dbReference>
<gene>
    <name evidence="7" type="ORF">ABID29_002259</name>
</gene>
<evidence type="ECO:0000256" key="4">
    <source>
        <dbReference type="ARBA" id="ARBA00023163"/>
    </source>
</evidence>
<evidence type="ECO:0000259" key="6">
    <source>
        <dbReference type="Pfam" id="PF08281"/>
    </source>
</evidence>
<evidence type="ECO:0000259" key="5">
    <source>
        <dbReference type="Pfam" id="PF04542"/>
    </source>
</evidence>
<dbReference type="NCBIfam" id="TIGR02937">
    <property type="entry name" value="sigma70-ECF"/>
    <property type="match status" value="1"/>
</dbReference>
<dbReference type="Gene3D" id="1.10.1740.10">
    <property type="match status" value="1"/>
</dbReference>
<dbReference type="InterPro" id="IPR013324">
    <property type="entry name" value="RNA_pol_sigma_r3/r4-like"/>
</dbReference>
<feature type="domain" description="RNA polymerase sigma factor 70 region 4 type 2" evidence="6">
    <location>
        <begin position="99"/>
        <end position="150"/>
    </location>
</feature>
<keyword evidence="3" id="KW-0731">Sigma factor</keyword>
<dbReference type="InterPro" id="IPR036388">
    <property type="entry name" value="WH-like_DNA-bd_sf"/>
</dbReference>
<evidence type="ECO:0000313" key="7">
    <source>
        <dbReference type="EMBL" id="MET3559110.1"/>
    </source>
</evidence>
<dbReference type="Pfam" id="PF08281">
    <property type="entry name" value="Sigma70_r4_2"/>
    <property type="match status" value="1"/>
</dbReference>
<evidence type="ECO:0000256" key="1">
    <source>
        <dbReference type="ARBA" id="ARBA00010641"/>
    </source>
</evidence>
<keyword evidence="4" id="KW-0804">Transcription</keyword>
<keyword evidence="8" id="KW-1185">Reference proteome</keyword>